<name>A0AAD4HK15_9AGAM</name>
<organism evidence="2 3">
    <name type="scientific">Suillus fuscotomentosus</name>
    <dbReference type="NCBI Taxonomy" id="1912939"/>
    <lineage>
        <taxon>Eukaryota</taxon>
        <taxon>Fungi</taxon>
        <taxon>Dikarya</taxon>
        <taxon>Basidiomycota</taxon>
        <taxon>Agaricomycotina</taxon>
        <taxon>Agaricomycetes</taxon>
        <taxon>Agaricomycetidae</taxon>
        <taxon>Boletales</taxon>
        <taxon>Suillineae</taxon>
        <taxon>Suillaceae</taxon>
        <taxon>Suillus</taxon>
    </lineage>
</organism>
<comment type="caution">
    <text evidence="2">The sequence shown here is derived from an EMBL/GenBank/DDBJ whole genome shotgun (WGS) entry which is preliminary data.</text>
</comment>
<protein>
    <recommendedName>
        <fullName evidence="4">F-box domain-containing protein</fullName>
    </recommendedName>
</protein>
<accession>A0AAD4HK15</accession>
<reference evidence="2" key="1">
    <citation type="journal article" date="2020" name="New Phytol.">
        <title>Comparative genomics reveals dynamic genome evolution in host specialist ectomycorrhizal fungi.</title>
        <authorList>
            <person name="Lofgren L.A."/>
            <person name="Nguyen N.H."/>
            <person name="Vilgalys R."/>
            <person name="Ruytinx J."/>
            <person name="Liao H.L."/>
            <person name="Branco S."/>
            <person name="Kuo A."/>
            <person name="LaButti K."/>
            <person name="Lipzen A."/>
            <person name="Andreopoulos W."/>
            <person name="Pangilinan J."/>
            <person name="Riley R."/>
            <person name="Hundley H."/>
            <person name="Na H."/>
            <person name="Barry K."/>
            <person name="Grigoriev I.V."/>
            <person name="Stajich J.E."/>
            <person name="Kennedy P.G."/>
        </authorList>
    </citation>
    <scope>NUCLEOTIDE SEQUENCE</scope>
    <source>
        <strain evidence="2">FC203</strain>
    </source>
</reference>
<feature type="region of interest" description="Disordered" evidence="1">
    <location>
        <begin position="345"/>
        <end position="365"/>
    </location>
</feature>
<sequence>MESSDFEDDFDEDDLESLVHSSPSAYTHTFTSPAPEQRESHHKDIRVLAADQITHIKTSQLPIEVVDYIASFLFDSCSSGCFFHVHSFSLVCSQFRHVALRHYFSSIRVASAKQLAAYTNFHFSLVSRNAPGDSVGLNYVKTLIAPSHALEAASWSPSLYRNLKHLMISFSSDGRQSQTTRLKRIFSPPGIPLVPWFPPQLTSLTMTKLWRIDVPLLKTVASAFPSVKVLHLSCSEQLDVSCCWTCFEESSTAVVHSPIPNYFSDITKLTDNFADSLEPLTQLTDLHLGIFLSDEELVEKHIEHYDTPLEFDHTHRIAFSSKAASPPTGNILSQLETETTTGHISYSVDQDDKKEESHSGTCTEDLPFPHGPELCRTCKLFGSASKVRTRELEASLALAGKIKTLRTISWSSFFTSQVFEPDDNKAGDWLRRTTAYILRANGRVRVRRRPW</sequence>
<evidence type="ECO:0000313" key="3">
    <source>
        <dbReference type="Proteomes" id="UP001195769"/>
    </source>
</evidence>
<evidence type="ECO:0000256" key="1">
    <source>
        <dbReference type="SAM" id="MobiDB-lite"/>
    </source>
</evidence>
<evidence type="ECO:0008006" key="4">
    <source>
        <dbReference type="Google" id="ProtNLM"/>
    </source>
</evidence>
<dbReference type="AlphaFoldDB" id="A0AAD4HK15"/>
<proteinExistence type="predicted"/>
<feature type="region of interest" description="Disordered" evidence="1">
    <location>
        <begin position="1"/>
        <end position="38"/>
    </location>
</feature>
<dbReference type="Proteomes" id="UP001195769">
    <property type="component" value="Unassembled WGS sequence"/>
</dbReference>
<gene>
    <name evidence="2" type="ORF">F5891DRAFT_1146785</name>
</gene>
<dbReference type="RefSeq" id="XP_041225034.1">
    <property type="nucleotide sequence ID" value="XM_041365034.1"/>
</dbReference>
<feature type="compositionally biased region" description="Polar residues" evidence="1">
    <location>
        <begin position="19"/>
        <end position="34"/>
    </location>
</feature>
<dbReference type="EMBL" id="JABBWK010000032">
    <property type="protein sequence ID" value="KAG1899458.1"/>
    <property type="molecule type" value="Genomic_DNA"/>
</dbReference>
<evidence type="ECO:0000313" key="2">
    <source>
        <dbReference type="EMBL" id="KAG1899458.1"/>
    </source>
</evidence>
<keyword evidence="3" id="KW-1185">Reference proteome</keyword>
<feature type="compositionally biased region" description="Acidic residues" evidence="1">
    <location>
        <begin position="1"/>
        <end position="16"/>
    </location>
</feature>
<dbReference type="GeneID" id="64659332"/>